<dbReference type="PANTHER" id="PTHR46847:SF1">
    <property type="entry name" value="D-ALLOSE-BINDING PERIPLASMIC PROTEIN-RELATED"/>
    <property type="match status" value="1"/>
</dbReference>
<evidence type="ECO:0000256" key="2">
    <source>
        <dbReference type="ARBA" id="ARBA00007639"/>
    </source>
</evidence>
<dbReference type="CDD" id="cd01536">
    <property type="entry name" value="PBP1_ABC_sugar_binding-like"/>
    <property type="match status" value="1"/>
</dbReference>
<organism evidence="6 7">
    <name type="scientific">Candidatus Thalassospirochaeta sargassi</name>
    <dbReference type="NCBI Taxonomy" id="3119039"/>
    <lineage>
        <taxon>Bacteria</taxon>
        <taxon>Pseudomonadati</taxon>
        <taxon>Spirochaetota</taxon>
        <taxon>Spirochaetia</taxon>
        <taxon>Spirochaetales</taxon>
        <taxon>Spirochaetaceae</taxon>
        <taxon>Candidatus Thalassospirochaeta</taxon>
    </lineage>
</organism>
<dbReference type="InterPro" id="IPR025997">
    <property type="entry name" value="SBP_2_dom"/>
</dbReference>
<dbReference type="GO" id="GO:0030246">
    <property type="term" value="F:carbohydrate binding"/>
    <property type="evidence" value="ECO:0007669"/>
    <property type="project" value="UniProtKB-ARBA"/>
</dbReference>
<feature type="signal peptide" evidence="4">
    <location>
        <begin position="1"/>
        <end position="19"/>
    </location>
</feature>
<evidence type="ECO:0000256" key="4">
    <source>
        <dbReference type="SAM" id="SignalP"/>
    </source>
</evidence>
<gene>
    <name evidence="6" type="ORF">PQJ61_08730</name>
</gene>
<feature type="domain" description="Periplasmic binding protein" evidence="5">
    <location>
        <begin position="48"/>
        <end position="294"/>
    </location>
</feature>
<protein>
    <submittedName>
        <fullName evidence="6">Sugar ABC transporter substrate-binding protein</fullName>
    </submittedName>
</protein>
<evidence type="ECO:0000313" key="7">
    <source>
        <dbReference type="Proteomes" id="UP001221217"/>
    </source>
</evidence>
<dbReference type="GO" id="GO:0030313">
    <property type="term" value="C:cell envelope"/>
    <property type="evidence" value="ECO:0007669"/>
    <property type="project" value="UniProtKB-SubCell"/>
</dbReference>
<reference evidence="6 7" key="1">
    <citation type="submission" date="2022-12" db="EMBL/GenBank/DDBJ databases">
        <title>Metagenome assembled genome from gulf of manar.</title>
        <authorList>
            <person name="Kohli P."/>
            <person name="Pk S."/>
            <person name="Venkata Ramana C."/>
            <person name="Sasikala C."/>
        </authorList>
    </citation>
    <scope>NUCLEOTIDE SEQUENCE [LARGE SCALE GENOMIC DNA]</scope>
    <source>
        <strain evidence="6">JB008</strain>
    </source>
</reference>
<evidence type="ECO:0000259" key="5">
    <source>
        <dbReference type="Pfam" id="PF13407"/>
    </source>
</evidence>
<dbReference type="PANTHER" id="PTHR46847">
    <property type="entry name" value="D-ALLOSE-BINDING PERIPLASMIC PROTEIN-RELATED"/>
    <property type="match status" value="1"/>
</dbReference>
<evidence type="ECO:0000256" key="1">
    <source>
        <dbReference type="ARBA" id="ARBA00004196"/>
    </source>
</evidence>
<dbReference type="EMBL" id="JAQQAL010000017">
    <property type="protein sequence ID" value="MDC7226838.1"/>
    <property type="molecule type" value="Genomic_DNA"/>
</dbReference>
<comment type="subcellular location">
    <subcellularLocation>
        <location evidence="1">Cell envelope</location>
    </subcellularLocation>
</comment>
<comment type="caution">
    <text evidence="6">The sequence shown here is derived from an EMBL/GenBank/DDBJ whole genome shotgun (WGS) entry which is preliminary data.</text>
</comment>
<evidence type="ECO:0000256" key="3">
    <source>
        <dbReference type="ARBA" id="ARBA00022729"/>
    </source>
</evidence>
<name>A0AAJ1IFH2_9SPIO</name>
<dbReference type="SUPFAM" id="SSF53822">
    <property type="entry name" value="Periplasmic binding protein-like I"/>
    <property type="match status" value="1"/>
</dbReference>
<comment type="similarity">
    <text evidence="2">Belongs to the bacterial solute-binding protein 2 family.</text>
</comment>
<dbReference type="Pfam" id="PF13407">
    <property type="entry name" value="Peripla_BP_4"/>
    <property type="match status" value="1"/>
</dbReference>
<sequence length="330" mass="34627">MKKVIVVALALVMATVAIASVTASGQQEGKMVMGISIDNAFPSRISTVMGIISEAESMGYEVVKYNANGDAQKQNADVENLINEGVSAILVCAVDMDTIEVALMKAKAAGIPVVSYDRDLPESESIDCSVGPDSYSDGLYCGKHFAQELKDKGDVTVLELLGALNDQNGIERSRGFNDGLKSASNVTIIQAPTGAWQLDIALQAVQDAYQADPDIAGVFAPACFFVAGIETVLSDLGKLHKVGEPGHVVVAGINGEKGACDSVIAGTCDGVVVMGTTATGVTAAQFADKLIRGESVKRDYYLVPGDFYTTAEEIEANKANIWGYAELSLD</sequence>
<dbReference type="AlphaFoldDB" id="A0AAJ1IFH2"/>
<dbReference type="Proteomes" id="UP001221217">
    <property type="component" value="Unassembled WGS sequence"/>
</dbReference>
<proteinExistence type="inferred from homology"/>
<dbReference type="InterPro" id="IPR028082">
    <property type="entry name" value="Peripla_BP_I"/>
</dbReference>
<keyword evidence="3 4" id="KW-0732">Signal</keyword>
<evidence type="ECO:0000313" key="6">
    <source>
        <dbReference type="EMBL" id="MDC7226838.1"/>
    </source>
</evidence>
<dbReference type="Gene3D" id="3.40.50.2300">
    <property type="match status" value="2"/>
</dbReference>
<accession>A0AAJ1IFH2</accession>
<feature type="chain" id="PRO_5042555098" evidence="4">
    <location>
        <begin position="20"/>
        <end position="330"/>
    </location>
</feature>